<dbReference type="RefSeq" id="WP_143746501.1">
    <property type="nucleotide sequence ID" value="NZ_FCOF02000031.1"/>
</dbReference>
<dbReference type="AlphaFoldDB" id="A0A158CIA5"/>
<dbReference type="PIRSF" id="PIRSF001220">
    <property type="entry name" value="L-ASNase_gatD"/>
    <property type="match status" value="1"/>
</dbReference>
<keyword evidence="3" id="KW-1185">Reference proteome</keyword>
<protein>
    <submittedName>
        <fullName evidence="2">L-asparaginase</fullName>
        <ecNumber evidence="2">3.5.1.1</ecNumber>
    </submittedName>
</protein>
<dbReference type="InterPro" id="IPR040919">
    <property type="entry name" value="Asparaginase_C"/>
</dbReference>
<dbReference type="InterPro" id="IPR006034">
    <property type="entry name" value="Asparaginase/glutaminase-like"/>
</dbReference>
<proteinExistence type="predicted"/>
<name>A0A158CIA5_9BURK</name>
<organism evidence="2 3">
    <name type="scientific">Caballeronia catudaia</name>
    <dbReference type="NCBI Taxonomy" id="1777136"/>
    <lineage>
        <taxon>Bacteria</taxon>
        <taxon>Pseudomonadati</taxon>
        <taxon>Pseudomonadota</taxon>
        <taxon>Betaproteobacteria</taxon>
        <taxon>Burkholderiales</taxon>
        <taxon>Burkholderiaceae</taxon>
        <taxon>Caballeronia</taxon>
    </lineage>
</organism>
<dbReference type="Gene3D" id="3.40.50.40">
    <property type="match status" value="1"/>
</dbReference>
<dbReference type="Pfam" id="PF17763">
    <property type="entry name" value="Asparaginase_C"/>
    <property type="match status" value="1"/>
</dbReference>
<gene>
    <name evidence="2" type="primary">ansA</name>
    <name evidence="2" type="ORF">AWB75_05197</name>
</gene>
<evidence type="ECO:0000313" key="3">
    <source>
        <dbReference type="Proteomes" id="UP000054870"/>
    </source>
</evidence>
<dbReference type="InterPro" id="IPR036152">
    <property type="entry name" value="Asp/glu_Ase-like_sf"/>
</dbReference>
<dbReference type="PIRSF" id="PIRSF500176">
    <property type="entry name" value="L_ASNase"/>
    <property type="match status" value="1"/>
</dbReference>
<dbReference type="OrthoDB" id="9788068at2"/>
<dbReference type="Proteomes" id="UP000054870">
    <property type="component" value="Unassembled WGS sequence"/>
</dbReference>
<dbReference type="InterPro" id="IPR027473">
    <property type="entry name" value="L-asparaginase_C"/>
</dbReference>
<feature type="domain" description="Asparaginase/glutaminase C-terminal" evidence="1">
    <location>
        <begin position="4"/>
        <end position="68"/>
    </location>
</feature>
<dbReference type="EMBL" id="FCOF02000031">
    <property type="protein sequence ID" value="SAK82012.1"/>
    <property type="molecule type" value="Genomic_DNA"/>
</dbReference>
<dbReference type="GO" id="GO:0004067">
    <property type="term" value="F:asparaginase activity"/>
    <property type="evidence" value="ECO:0007669"/>
    <property type="project" value="UniProtKB-UniRule"/>
</dbReference>
<comment type="caution">
    <text evidence="2">The sequence shown here is derived from an EMBL/GenBank/DDBJ whole genome shotgun (WGS) entry which is preliminary data.</text>
</comment>
<evidence type="ECO:0000259" key="1">
    <source>
        <dbReference type="Pfam" id="PF17763"/>
    </source>
</evidence>
<dbReference type="PROSITE" id="PS51732">
    <property type="entry name" value="ASN_GLN_ASE_3"/>
    <property type="match status" value="1"/>
</dbReference>
<dbReference type="SUPFAM" id="SSF53774">
    <property type="entry name" value="Glutaminase/Asparaginase"/>
    <property type="match status" value="1"/>
</dbReference>
<sequence length="72" mass="7895">MRLALRRAAKSGVVVVQSSPAPHDEMPMQEFLDAADVLAGGDRAPQKLRILLMLALSGTSDRSHIQRWIDEA</sequence>
<keyword evidence="2" id="KW-0378">Hydrolase</keyword>
<evidence type="ECO:0000313" key="2">
    <source>
        <dbReference type="EMBL" id="SAK82012.1"/>
    </source>
</evidence>
<reference evidence="2" key="1">
    <citation type="submission" date="2016-01" db="EMBL/GenBank/DDBJ databases">
        <authorList>
            <person name="Peeters C."/>
        </authorList>
    </citation>
    <scope>NUCLEOTIDE SEQUENCE [LARGE SCALE GENOMIC DNA]</scope>
    <source>
        <strain evidence="2">LMG 29318</strain>
    </source>
</reference>
<accession>A0A158CIA5</accession>
<dbReference type="EC" id="3.5.1.1" evidence="2"/>